<evidence type="ECO:0000313" key="7">
    <source>
        <dbReference type="Proteomes" id="UP000245429"/>
    </source>
</evidence>
<evidence type="ECO:0000259" key="5">
    <source>
        <dbReference type="PROSITE" id="PS51078"/>
    </source>
</evidence>
<dbReference type="InterPro" id="IPR014757">
    <property type="entry name" value="Tscrpt_reg_IclR_C"/>
</dbReference>
<dbReference type="Proteomes" id="UP000245429">
    <property type="component" value="Chromosome"/>
</dbReference>
<reference evidence="6 7" key="1">
    <citation type="submission" date="2018-05" db="EMBL/GenBank/DDBJ databases">
        <title>Flavobacterium sp. MEBiC07310.</title>
        <authorList>
            <person name="Baek K."/>
        </authorList>
    </citation>
    <scope>NUCLEOTIDE SEQUENCE [LARGE SCALE GENOMIC DNA]</scope>
    <source>
        <strain evidence="6 7">MEBiC07310</strain>
    </source>
</reference>
<feature type="domain" description="IclR-ED" evidence="5">
    <location>
        <begin position="65"/>
        <end position="223"/>
    </location>
</feature>
<name>A0A2U8QY37_9FLAO</name>
<sequence length="223" mass="25935">MIQSIERVFAILEYVASNGNLVRLNDIATALDLKKTTVHNFLNSLKELGYIEQDELSPRYRVTPKLQYLVAPHTDNNSLKTKMRPVLEKITRLTNETAYLSVQMGMYFRHELISEPNSSIRISLELNKDFQLMRTAIGKIFMANSPHLRNVLLGKLEPSERKKLEHELEIVAQNDFAYDFEENEKDMHCIAIPLRENNRIIGVVGFPVRHSVFKKQKWIRLLN</sequence>
<dbReference type="EMBL" id="CP029463">
    <property type="protein sequence ID" value="AWM15018.1"/>
    <property type="molecule type" value="Genomic_DNA"/>
</dbReference>
<dbReference type="PANTHER" id="PTHR30136:SF35">
    <property type="entry name" value="HTH-TYPE TRANSCRIPTIONAL REGULATOR RV1719"/>
    <property type="match status" value="1"/>
</dbReference>
<dbReference type="Pfam" id="PF01614">
    <property type="entry name" value="IclR_C"/>
    <property type="match status" value="1"/>
</dbReference>
<evidence type="ECO:0000313" key="6">
    <source>
        <dbReference type="EMBL" id="AWM15018.1"/>
    </source>
</evidence>
<evidence type="ECO:0000256" key="3">
    <source>
        <dbReference type="ARBA" id="ARBA00023163"/>
    </source>
</evidence>
<dbReference type="GO" id="GO:0003700">
    <property type="term" value="F:DNA-binding transcription factor activity"/>
    <property type="evidence" value="ECO:0007669"/>
    <property type="project" value="TreeGrafter"/>
</dbReference>
<dbReference type="PANTHER" id="PTHR30136">
    <property type="entry name" value="HELIX-TURN-HELIX TRANSCRIPTIONAL REGULATOR, ICLR FAMILY"/>
    <property type="match status" value="1"/>
</dbReference>
<keyword evidence="1" id="KW-0805">Transcription regulation</keyword>
<dbReference type="Gene3D" id="3.30.450.40">
    <property type="match status" value="1"/>
</dbReference>
<evidence type="ECO:0000256" key="1">
    <source>
        <dbReference type="ARBA" id="ARBA00023015"/>
    </source>
</evidence>
<protein>
    <recommendedName>
        <fullName evidence="8">IclR family transcriptional regulator</fullName>
    </recommendedName>
</protein>
<dbReference type="OrthoDB" id="940174at2"/>
<dbReference type="InterPro" id="IPR050707">
    <property type="entry name" value="HTH_MetabolicPath_Reg"/>
</dbReference>
<dbReference type="RefSeq" id="WP_109570356.1">
    <property type="nucleotide sequence ID" value="NZ_CP029463.1"/>
</dbReference>
<dbReference type="Pfam" id="PF09339">
    <property type="entry name" value="HTH_IclR"/>
    <property type="match status" value="1"/>
</dbReference>
<dbReference type="SUPFAM" id="SSF46785">
    <property type="entry name" value="Winged helix' DNA-binding domain"/>
    <property type="match status" value="1"/>
</dbReference>
<keyword evidence="7" id="KW-1185">Reference proteome</keyword>
<dbReference type="AlphaFoldDB" id="A0A2U8QY37"/>
<dbReference type="SMART" id="SM00346">
    <property type="entry name" value="HTH_ICLR"/>
    <property type="match status" value="1"/>
</dbReference>
<dbReference type="InterPro" id="IPR005471">
    <property type="entry name" value="Tscrpt_reg_IclR_N"/>
</dbReference>
<dbReference type="GO" id="GO:0045892">
    <property type="term" value="P:negative regulation of DNA-templated transcription"/>
    <property type="evidence" value="ECO:0007669"/>
    <property type="project" value="TreeGrafter"/>
</dbReference>
<organism evidence="6 7">
    <name type="scientific">Flavobacterium sediminis</name>
    <dbReference type="NCBI Taxonomy" id="2201181"/>
    <lineage>
        <taxon>Bacteria</taxon>
        <taxon>Pseudomonadati</taxon>
        <taxon>Bacteroidota</taxon>
        <taxon>Flavobacteriia</taxon>
        <taxon>Flavobacteriales</taxon>
        <taxon>Flavobacteriaceae</taxon>
        <taxon>Flavobacterium</taxon>
    </lineage>
</organism>
<keyword evidence="2" id="KW-0238">DNA-binding</keyword>
<dbReference type="InterPro" id="IPR036388">
    <property type="entry name" value="WH-like_DNA-bd_sf"/>
</dbReference>
<feature type="domain" description="HTH iclR-type" evidence="4">
    <location>
        <begin position="2"/>
        <end position="64"/>
    </location>
</feature>
<keyword evidence="3" id="KW-0804">Transcription</keyword>
<proteinExistence type="predicted"/>
<dbReference type="KEGG" id="fse:DI487_14920"/>
<dbReference type="PROSITE" id="PS51077">
    <property type="entry name" value="HTH_ICLR"/>
    <property type="match status" value="1"/>
</dbReference>
<dbReference type="Gene3D" id="1.10.10.10">
    <property type="entry name" value="Winged helix-like DNA-binding domain superfamily/Winged helix DNA-binding domain"/>
    <property type="match status" value="1"/>
</dbReference>
<accession>A0A2U8QY37</accession>
<dbReference type="InterPro" id="IPR036390">
    <property type="entry name" value="WH_DNA-bd_sf"/>
</dbReference>
<evidence type="ECO:0000256" key="2">
    <source>
        <dbReference type="ARBA" id="ARBA00023125"/>
    </source>
</evidence>
<dbReference type="SUPFAM" id="SSF55781">
    <property type="entry name" value="GAF domain-like"/>
    <property type="match status" value="1"/>
</dbReference>
<dbReference type="GO" id="GO:0003677">
    <property type="term" value="F:DNA binding"/>
    <property type="evidence" value="ECO:0007669"/>
    <property type="project" value="UniProtKB-KW"/>
</dbReference>
<evidence type="ECO:0000259" key="4">
    <source>
        <dbReference type="PROSITE" id="PS51077"/>
    </source>
</evidence>
<dbReference type="PROSITE" id="PS51078">
    <property type="entry name" value="ICLR_ED"/>
    <property type="match status" value="1"/>
</dbReference>
<gene>
    <name evidence="6" type="ORF">DI487_14920</name>
</gene>
<evidence type="ECO:0008006" key="8">
    <source>
        <dbReference type="Google" id="ProtNLM"/>
    </source>
</evidence>
<dbReference type="InterPro" id="IPR029016">
    <property type="entry name" value="GAF-like_dom_sf"/>
</dbReference>